<evidence type="ECO:0000256" key="3">
    <source>
        <dbReference type="ARBA" id="ARBA00022722"/>
    </source>
</evidence>
<evidence type="ECO:0000256" key="4">
    <source>
        <dbReference type="ARBA" id="ARBA00022759"/>
    </source>
</evidence>
<evidence type="ECO:0000313" key="10">
    <source>
        <dbReference type="EMBL" id="KAF7826402.1"/>
    </source>
</evidence>
<evidence type="ECO:0000256" key="1">
    <source>
        <dbReference type="ARBA" id="ARBA00022679"/>
    </source>
</evidence>
<feature type="compositionally biased region" description="Polar residues" evidence="8">
    <location>
        <begin position="57"/>
        <end position="66"/>
    </location>
</feature>
<keyword evidence="2" id="KW-0548">Nucleotidyltransferase</keyword>
<dbReference type="Gene3D" id="3.10.20.370">
    <property type="match status" value="1"/>
</dbReference>
<feature type="compositionally biased region" description="Basic and acidic residues" evidence="8">
    <location>
        <begin position="40"/>
        <end position="51"/>
    </location>
</feature>
<dbReference type="GO" id="GO:0003964">
    <property type="term" value="F:RNA-directed DNA polymerase activity"/>
    <property type="evidence" value="ECO:0007669"/>
    <property type="project" value="UniProtKB-KW"/>
</dbReference>
<name>A0A834WKL8_9FABA</name>
<feature type="domain" description="CCHC-type" evidence="9">
    <location>
        <begin position="73"/>
        <end position="89"/>
    </location>
</feature>
<keyword evidence="11" id="KW-1185">Reference proteome</keyword>
<keyword evidence="1" id="KW-0808">Transferase</keyword>
<dbReference type="InterPro" id="IPR041588">
    <property type="entry name" value="Integrase_H2C2"/>
</dbReference>
<dbReference type="SUPFAM" id="SSF56672">
    <property type="entry name" value="DNA/RNA polymerases"/>
    <property type="match status" value="2"/>
</dbReference>
<proteinExistence type="predicted"/>
<evidence type="ECO:0000313" key="11">
    <source>
        <dbReference type="Proteomes" id="UP000634136"/>
    </source>
</evidence>
<evidence type="ECO:0000256" key="5">
    <source>
        <dbReference type="ARBA" id="ARBA00022801"/>
    </source>
</evidence>
<feature type="region of interest" description="Disordered" evidence="8">
    <location>
        <begin position="247"/>
        <end position="270"/>
    </location>
</feature>
<dbReference type="Proteomes" id="UP000634136">
    <property type="component" value="Unassembled WGS sequence"/>
</dbReference>
<dbReference type="GO" id="GO:0004519">
    <property type="term" value="F:endonuclease activity"/>
    <property type="evidence" value="ECO:0007669"/>
    <property type="project" value="UniProtKB-KW"/>
</dbReference>
<gene>
    <name evidence="10" type="ORF">G2W53_017566</name>
</gene>
<dbReference type="InterPro" id="IPR041373">
    <property type="entry name" value="RT_RNaseH"/>
</dbReference>
<dbReference type="InterPro" id="IPR036875">
    <property type="entry name" value="Znf_CCHC_sf"/>
</dbReference>
<organism evidence="10 11">
    <name type="scientific">Senna tora</name>
    <dbReference type="NCBI Taxonomy" id="362788"/>
    <lineage>
        <taxon>Eukaryota</taxon>
        <taxon>Viridiplantae</taxon>
        <taxon>Streptophyta</taxon>
        <taxon>Embryophyta</taxon>
        <taxon>Tracheophyta</taxon>
        <taxon>Spermatophyta</taxon>
        <taxon>Magnoliopsida</taxon>
        <taxon>eudicotyledons</taxon>
        <taxon>Gunneridae</taxon>
        <taxon>Pentapetalae</taxon>
        <taxon>rosids</taxon>
        <taxon>fabids</taxon>
        <taxon>Fabales</taxon>
        <taxon>Fabaceae</taxon>
        <taxon>Caesalpinioideae</taxon>
        <taxon>Cassia clade</taxon>
        <taxon>Senna</taxon>
    </lineage>
</organism>
<keyword evidence="4" id="KW-0255">Endonuclease</keyword>
<keyword evidence="5" id="KW-0378">Hydrolase</keyword>
<keyword evidence="7" id="KW-0862">Zinc</keyword>
<dbReference type="CDD" id="cd09274">
    <property type="entry name" value="RNase_HI_RT_Ty3"/>
    <property type="match status" value="1"/>
</dbReference>
<dbReference type="PANTHER" id="PTHR35046:SF9">
    <property type="entry name" value="RNA-DIRECTED DNA POLYMERASE"/>
    <property type="match status" value="1"/>
</dbReference>
<evidence type="ECO:0000256" key="2">
    <source>
        <dbReference type="ARBA" id="ARBA00022695"/>
    </source>
</evidence>
<feature type="compositionally biased region" description="Basic and acidic residues" evidence="8">
    <location>
        <begin position="256"/>
        <end position="270"/>
    </location>
</feature>
<evidence type="ECO:0000259" key="9">
    <source>
        <dbReference type="PROSITE" id="PS50158"/>
    </source>
</evidence>
<keyword evidence="6" id="KW-0695">RNA-directed DNA polymerase</keyword>
<protein>
    <submittedName>
        <fullName evidence="10">Transposon Ty3-G Gag-Pol polyprotein</fullName>
    </submittedName>
</protein>
<dbReference type="EMBL" id="JAAIUW010000006">
    <property type="protein sequence ID" value="KAF7826402.1"/>
    <property type="molecule type" value="Genomic_DNA"/>
</dbReference>
<dbReference type="InterPro" id="IPR012337">
    <property type="entry name" value="RNaseH-like_sf"/>
</dbReference>
<keyword evidence="3" id="KW-0540">Nuclease</keyword>
<reference evidence="10" key="1">
    <citation type="submission" date="2020-09" db="EMBL/GenBank/DDBJ databases">
        <title>Genome-Enabled Discovery of Anthraquinone Biosynthesis in Senna tora.</title>
        <authorList>
            <person name="Kang S.-H."/>
            <person name="Pandey R.P."/>
            <person name="Lee C.-M."/>
            <person name="Sim J.-S."/>
            <person name="Jeong J.-T."/>
            <person name="Choi B.-S."/>
            <person name="Jung M."/>
            <person name="Ginzburg D."/>
            <person name="Zhao K."/>
            <person name="Won S.Y."/>
            <person name="Oh T.-J."/>
            <person name="Yu Y."/>
            <person name="Kim N.-H."/>
            <person name="Lee O.R."/>
            <person name="Lee T.-H."/>
            <person name="Bashyal P."/>
            <person name="Kim T.-S."/>
            <person name="Lee W.-H."/>
            <person name="Kawkins C."/>
            <person name="Kim C.-K."/>
            <person name="Kim J.S."/>
            <person name="Ahn B.O."/>
            <person name="Rhee S.Y."/>
            <person name="Sohng J.K."/>
        </authorList>
    </citation>
    <scope>NUCLEOTIDE SEQUENCE</scope>
    <source>
        <tissue evidence="10">Leaf</tissue>
    </source>
</reference>
<sequence>MAMKVERQLYNKGAVKTYSKSKAKWGATWSKFDEQRNDKVLETPKNKDKGTFIHKGTINSSSFTSNPRHRDLKCFKCQGLGHIASECPNKRTMVLRGKEIVSESDDDSIHSSMPSLEDASSDDEDVQYPIKGESLVVRRVLNSNVKEESLEQRENIFHTRCLIMGKMCSMIIDGGSCANVASTTLIDKLGLKCEKHPAPYRLQWLTMARRVLHDGYKNRYSFELNGHKFTLAPLSLKEVYLDQMKLQNSSGGSGSEGKKNDERKEAIREKSQIKGPLEFDDVFPDEVPTGLPPLRGIEHQIDFVPGASIPNRPAYRSNPEETKELQRQVDDLLAKEQELALNTLKDKLCYAPILVLPDFNKTFEIECDASGIRIGAVLMQEKRPIAYFSEKLNGAQLRYYTYDKELYALVRALDVWQHYLLPKEFVIHTDHESLKHLKGQGKLNKRHATWVEFIEAFPYVICYKQGKENIVADVLSRRYALITTLTSKLLGFEQFKDMYAIDADFSDIYAACEKGAFNKFYRLEGFLFRGNRICVPICSVRELLVRESHSGGLMGHFGVHKTLDTLSEHFYWPHMRKDVEKICSKCIACRHAKSKSMPHGLYTPLPIPTHPWTDISMDFVLDGQTKVVNRTLGTLLRVVVGKNLKTWEDCLPFLEFAYNRTIHSSTGFSPFEIVYGFNLIIVLDLISLPLSDIASLDGEKQAETHWSHWRATQRSHYASGTNHKIESKKT</sequence>
<dbReference type="PANTHER" id="PTHR35046">
    <property type="entry name" value="ZINC KNUCKLE (CCHC-TYPE) FAMILY PROTEIN"/>
    <property type="match status" value="1"/>
</dbReference>
<dbReference type="Gene3D" id="3.30.420.10">
    <property type="entry name" value="Ribonuclease H-like superfamily/Ribonuclease H"/>
    <property type="match status" value="1"/>
</dbReference>
<dbReference type="Gene3D" id="4.10.60.10">
    <property type="entry name" value="Zinc finger, CCHC-type"/>
    <property type="match status" value="1"/>
</dbReference>
<dbReference type="FunFam" id="1.10.340.70:FF:000001">
    <property type="entry name" value="Retrovirus-related Pol polyprotein from transposon gypsy-like Protein"/>
    <property type="match status" value="1"/>
</dbReference>
<dbReference type="GO" id="GO:0003676">
    <property type="term" value="F:nucleic acid binding"/>
    <property type="evidence" value="ECO:0007669"/>
    <property type="project" value="InterPro"/>
</dbReference>
<accession>A0A834WKL8</accession>
<dbReference type="PROSITE" id="PS50158">
    <property type="entry name" value="ZF_CCHC"/>
    <property type="match status" value="1"/>
</dbReference>
<dbReference type="InterPro" id="IPR001878">
    <property type="entry name" value="Znf_CCHC"/>
</dbReference>
<dbReference type="Pfam" id="PF17917">
    <property type="entry name" value="RT_RNaseH"/>
    <property type="match status" value="1"/>
</dbReference>
<keyword evidence="7" id="KW-0863">Zinc-finger</keyword>
<dbReference type="AlphaFoldDB" id="A0A834WKL8"/>
<dbReference type="GO" id="GO:0008270">
    <property type="term" value="F:zinc ion binding"/>
    <property type="evidence" value="ECO:0007669"/>
    <property type="project" value="UniProtKB-KW"/>
</dbReference>
<dbReference type="Pfam" id="PF00098">
    <property type="entry name" value="zf-CCHC"/>
    <property type="match status" value="1"/>
</dbReference>
<evidence type="ECO:0000256" key="6">
    <source>
        <dbReference type="ARBA" id="ARBA00022918"/>
    </source>
</evidence>
<dbReference type="SMART" id="SM00343">
    <property type="entry name" value="ZnF_C2HC"/>
    <property type="match status" value="1"/>
</dbReference>
<keyword evidence="7" id="KW-0479">Metal-binding</keyword>
<feature type="region of interest" description="Disordered" evidence="8">
    <location>
        <begin position="102"/>
        <end position="124"/>
    </location>
</feature>
<comment type="caution">
    <text evidence="10">The sequence shown here is derived from an EMBL/GenBank/DDBJ whole genome shotgun (WGS) entry which is preliminary data.</text>
</comment>
<dbReference type="OrthoDB" id="1432907at2759"/>
<evidence type="ECO:0000256" key="7">
    <source>
        <dbReference type="PROSITE-ProRule" id="PRU00047"/>
    </source>
</evidence>
<dbReference type="InterPro" id="IPR036397">
    <property type="entry name" value="RNaseH_sf"/>
</dbReference>
<dbReference type="InterPro" id="IPR043502">
    <property type="entry name" value="DNA/RNA_pol_sf"/>
</dbReference>
<dbReference type="SUPFAM" id="SSF53098">
    <property type="entry name" value="Ribonuclease H-like"/>
    <property type="match status" value="1"/>
</dbReference>
<dbReference type="Pfam" id="PF17921">
    <property type="entry name" value="Integrase_H2C2"/>
    <property type="match status" value="1"/>
</dbReference>
<dbReference type="GO" id="GO:0016787">
    <property type="term" value="F:hydrolase activity"/>
    <property type="evidence" value="ECO:0007669"/>
    <property type="project" value="UniProtKB-KW"/>
</dbReference>
<dbReference type="Gene3D" id="1.10.340.70">
    <property type="match status" value="1"/>
</dbReference>
<feature type="region of interest" description="Disordered" evidence="8">
    <location>
        <begin position="40"/>
        <end position="66"/>
    </location>
</feature>
<dbReference type="SUPFAM" id="SSF57756">
    <property type="entry name" value="Retrovirus zinc finger-like domains"/>
    <property type="match status" value="1"/>
</dbReference>
<evidence type="ECO:0000256" key="8">
    <source>
        <dbReference type="SAM" id="MobiDB-lite"/>
    </source>
</evidence>